<gene>
    <name evidence="12" type="ORF">ODALV1_LOCUS27698</name>
</gene>
<dbReference type="SUPFAM" id="SSF47090">
    <property type="entry name" value="PGBD-like"/>
    <property type="match status" value="1"/>
</dbReference>
<organism evidence="12 13">
    <name type="scientific">Orchesella dallaii</name>
    <dbReference type="NCBI Taxonomy" id="48710"/>
    <lineage>
        <taxon>Eukaryota</taxon>
        <taxon>Metazoa</taxon>
        <taxon>Ecdysozoa</taxon>
        <taxon>Arthropoda</taxon>
        <taxon>Hexapoda</taxon>
        <taxon>Collembola</taxon>
        <taxon>Entomobryomorpha</taxon>
        <taxon>Entomobryoidea</taxon>
        <taxon>Orchesellidae</taxon>
        <taxon>Orchesellinae</taxon>
        <taxon>Orchesella</taxon>
    </lineage>
</organism>
<evidence type="ECO:0000256" key="2">
    <source>
        <dbReference type="ARBA" id="ARBA00010370"/>
    </source>
</evidence>
<evidence type="ECO:0000256" key="9">
    <source>
        <dbReference type="SAM" id="MobiDB-lite"/>
    </source>
</evidence>
<evidence type="ECO:0000313" key="12">
    <source>
        <dbReference type="EMBL" id="CAL8139134.1"/>
    </source>
</evidence>
<dbReference type="SUPFAM" id="SSF55486">
    <property type="entry name" value="Metalloproteases ('zincins'), catalytic domain"/>
    <property type="match status" value="1"/>
</dbReference>
<comment type="similarity">
    <text evidence="2">Belongs to the peptidase M10A family.</text>
</comment>
<comment type="cofactor">
    <cofactor evidence="1">
        <name>Zn(2+)</name>
        <dbReference type="ChEBI" id="CHEBI:29105"/>
    </cofactor>
</comment>
<protein>
    <recommendedName>
        <fullName evidence="11">Peptidase metallopeptidase domain-containing protein</fullName>
    </recommendedName>
</protein>
<dbReference type="CDD" id="cd04278">
    <property type="entry name" value="ZnMc_MMP"/>
    <property type="match status" value="1"/>
</dbReference>
<dbReference type="PANTHER" id="PTHR10201">
    <property type="entry name" value="MATRIX METALLOPROTEINASE"/>
    <property type="match status" value="1"/>
</dbReference>
<dbReference type="PANTHER" id="PTHR10201:SF291">
    <property type="entry name" value="MATRIX METALLOPROTEINASE 1, ISOFORM C-RELATED"/>
    <property type="match status" value="1"/>
</dbReference>
<evidence type="ECO:0000256" key="4">
    <source>
        <dbReference type="ARBA" id="ARBA00022723"/>
    </source>
</evidence>
<dbReference type="InterPro" id="IPR024079">
    <property type="entry name" value="MetalloPept_cat_dom_sf"/>
</dbReference>
<dbReference type="SMART" id="SM00235">
    <property type="entry name" value="ZnMc"/>
    <property type="match status" value="1"/>
</dbReference>
<keyword evidence="3" id="KW-0645">Protease</keyword>
<feature type="compositionally biased region" description="Low complexity" evidence="9">
    <location>
        <begin position="369"/>
        <end position="384"/>
    </location>
</feature>
<dbReference type="InterPro" id="IPR033739">
    <property type="entry name" value="M10A_MMP"/>
</dbReference>
<dbReference type="Pfam" id="PF00413">
    <property type="entry name" value="Peptidase_M10"/>
    <property type="match status" value="1"/>
</dbReference>
<reference evidence="12 13" key="1">
    <citation type="submission" date="2024-08" db="EMBL/GenBank/DDBJ databases">
        <authorList>
            <person name="Cucini C."/>
            <person name="Frati F."/>
        </authorList>
    </citation>
    <scope>NUCLEOTIDE SEQUENCE [LARGE SCALE GENOMIC DNA]</scope>
</reference>
<feature type="chain" id="PRO_5045706393" description="Peptidase metallopeptidase domain-containing protein" evidence="10">
    <location>
        <begin position="23"/>
        <end position="538"/>
    </location>
</feature>
<keyword evidence="6" id="KW-0378">Hydrolase</keyword>
<comment type="caution">
    <text evidence="12">The sequence shown here is derived from an EMBL/GenBank/DDBJ whole genome shotgun (WGS) entry which is preliminary data.</text>
</comment>
<feature type="signal peptide" evidence="10">
    <location>
        <begin position="1"/>
        <end position="22"/>
    </location>
</feature>
<evidence type="ECO:0000259" key="11">
    <source>
        <dbReference type="SMART" id="SM00235"/>
    </source>
</evidence>
<evidence type="ECO:0000256" key="10">
    <source>
        <dbReference type="SAM" id="SignalP"/>
    </source>
</evidence>
<dbReference type="InterPro" id="IPR006026">
    <property type="entry name" value="Peptidase_Metallo"/>
</dbReference>
<evidence type="ECO:0000256" key="5">
    <source>
        <dbReference type="ARBA" id="ARBA00022729"/>
    </source>
</evidence>
<dbReference type="InterPro" id="IPR036365">
    <property type="entry name" value="PGBD-like_sf"/>
</dbReference>
<feature type="compositionally biased region" description="Polar residues" evidence="9">
    <location>
        <begin position="417"/>
        <end position="434"/>
    </location>
</feature>
<feature type="compositionally biased region" description="Polar residues" evidence="9">
    <location>
        <begin position="274"/>
        <end position="287"/>
    </location>
</feature>
<accession>A0ABP1RZ13</accession>
<name>A0ABP1RZ13_9HEXA</name>
<keyword evidence="5 10" id="KW-0732">Signal</keyword>
<dbReference type="Gene3D" id="3.40.390.10">
    <property type="entry name" value="Collagenase (Catalytic Domain)"/>
    <property type="match status" value="1"/>
</dbReference>
<dbReference type="Proteomes" id="UP001642540">
    <property type="component" value="Unassembled WGS sequence"/>
</dbReference>
<feature type="compositionally biased region" description="Basic and acidic residues" evidence="9">
    <location>
        <begin position="467"/>
        <end position="486"/>
    </location>
</feature>
<dbReference type="InterPro" id="IPR021190">
    <property type="entry name" value="Pept_M10A"/>
</dbReference>
<evidence type="ECO:0000256" key="6">
    <source>
        <dbReference type="ARBA" id="ARBA00022801"/>
    </source>
</evidence>
<evidence type="ECO:0000256" key="8">
    <source>
        <dbReference type="ARBA" id="ARBA00023049"/>
    </source>
</evidence>
<evidence type="ECO:0000256" key="3">
    <source>
        <dbReference type="ARBA" id="ARBA00022670"/>
    </source>
</evidence>
<proteinExistence type="inferred from homology"/>
<evidence type="ECO:0000256" key="7">
    <source>
        <dbReference type="ARBA" id="ARBA00022833"/>
    </source>
</evidence>
<dbReference type="EMBL" id="CAXLJM020000124">
    <property type="protein sequence ID" value="CAL8139134.1"/>
    <property type="molecule type" value="Genomic_DNA"/>
</dbReference>
<keyword evidence="8" id="KW-0482">Metalloprotease</keyword>
<feature type="region of interest" description="Disordered" evidence="9">
    <location>
        <begin position="412"/>
        <end position="538"/>
    </location>
</feature>
<dbReference type="PRINTS" id="PR00138">
    <property type="entry name" value="MATRIXIN"/>
</dbReference>
<sequence length="538" mass="60434">MFATESKYILVIFLTTIELTSRLGIGTASPTSTFTNQDGANYLKTFVWLDPNYTEDDLESTQNFRKSLSRFQAFHGLQITGQLNTSTIDIMKSPRCGVHDKPNGIGEALFGMPKWDVKNLTYKISKYPSSIPTLGGEERIDEEIRKAFAVWEDVTQFTFTPSTGKVDIDLTFERKQDTDGNNFSFDGPAMNLAYASFHPSGVIRFNDEQHWTLESNQGINFLQVAVHEIGHALGLSHSNVGNTLMFPTYVGFMSNFRLHSDDIRSIMMLYGINSQNNRPTSSRSRPQYSGPPPRKSHPSPSRPARINLHHHHHKGSSVNESETRYPGGRSGFLPAPRGRSVGEQPPRRPPMEMEEREWDDPIVLREAVPSRGRPSSWSRPSRVSEGNLEEISLDESNLQRRWDRQTGMIQILGRPKSNIQQSMEHSNSSMQRRGSASRRAPPTYPLLVNAVAWRPSSEEAEDQQQQSRREGERQHYNTMPHPRDTSNDNPSQQGPTHGIETGDEPQTGVTNSRATEDGAEALASREARPRVGPTSGPH</sequence>
<keyword evidence="4" id="KW-0479">Metal-binding</keyword>
<evidence type="ECO:0000256" key="1">
    <source>
        <dbReference type="ARBA" id="ARBA00001947"/>
    </source>
</evidence>
<keyword evidence="7" id="KW-0862">Zinc</keyword>
<evidence type="ECO:0000313" key="13">
    <source>
        <dbReference type="Proteomes" id="UP001642540"/>
    </source>
</evidence>
<feature type="domain" description="Peptidase metallopeptidase" evidence="11">
    <location>
        <begin position="111"/>
        <end position="272"/>
    </location>
</feature>
<feature type="region of interest" description="Disordered" evidence="9">
    <location>
        <begin position="274"/>
        <end position="385"/>
    </location>
</feature>
<dbReference type="InterPro" id="IPR001818">
    <property type="entry name" value="Pept_M10_metallopeptidase"/>
</dbReference>
<keyword evidence="13" id="KW-1185">Reference proteome</keyword>